<name>A0A0E1W227_BURPE</name>
<gene>
    <name evidence="1" type="ORF">BURPS1710A_2070</name>
</gene>
<dbReference type="HOGENOM" id="CLU_3248384_0_0_4"/>
<reference evidence="1" key="1">
    <citation type="submission" date="2009-05" db="EMBL/GenBank/DDBJ databases">
        <authorList>
            <person name="Harkins D.M."/>
            <person name="DeShazer D."/>
            <person name="Woods D.E."/>
            <person name="Brinkac L.M."/>
            <person name="Brown K.A."/>
            <person name="Hung G.C."/>
            <person name="Tuanyok A."/>
            <person name="Zhang B."/>
            <person name="Nierman W.C."/>
        </authorList>
    </citation>
    <scope>NUCLEOTIDE SEQUENCE [LARGE SCALE GENOMIC DNA]</scope>
    <source>
        <strain evidence="1">1710a</strain>
    </source>
</reference>
<evidence type="ECO:0000313" key="1">
    <source>
        <dbReference type="EMBL" id="EET07193.1"/>
    </source>
</evidence>
<organism evidence="1">
    <name type="scientific">Burkholderia pseudomallei 1710a</name>
    <dbReference type="NCBI Taxonomy" id="320371"/>
    <lineage>
        <taxon>Bacteria</taxon>
        <taxon>Pseudomonadati</taxon>
        <taxon>Pseudomonadota</taxon>
        <taxon>Betaproteobacteria</taxon>
        <taxon>Burkholderiales</taxon>
        <taxon>Burkholderiaceae</taxon>
        <taxon>Burkholderia</taxon>
        <taxon>pseudomallei group</taxon>
    </lineage>
</organism>
<dbReference type="GeneID" id="93059953"/>
<dbReference type="AlphaFoldDB" id="A0A0E1W227"/>
<proteinExistence type="predicted"/>
<dbReference type="Proteomes" id="UP000001812">
    <property type="component" value="Chromosome I"/>
</dbReference>
<protein>
    <submittedName>
        <fullName evidence="1">Uncharacterized protein</fullName>
    </submittedName>
</protein>
<accession>A0A0E1W227</accession>
<sequence length="42" mass="4601">MKILDPHSSIWGERGMKACIRQSARRFGGAAASVEKQSHCAE</sequence>
<dbReference type="EMBL" id="CM000832">
    <property type="protein sequence ID" value="EET07193.1"/>
    <property type="molecule type" value="Genomic_DNA"/>
</dbReference>
<dbReference type="RefSeq" id="WP_004196702.1">
    <property type="nucleotide sequence ID" value="NZ_CM000832.1"/>
</dbReference>